<dbReference type="Pfam" id="PF00072">
    <property type="entry name" value="Response_reg"/>
    <property type="match status" value="1"/>
</dbReference>
<dbReference type="SUPFAM" id="SSF55874">
    <property type="entry name" value="ATPase domain of HSP90 chaperone/DNA topoisomerase II/histidine kinase"/>
    <property type="match status" value="1"/>
</dbReference>
<dbReference type="InterPro" id="IPR001789">
    <property type="entry name" value="Sig_transdc_resp-reg_receiver"/>
</dbReference>
<dbReference type="InterPro" id="IPR036097">
    <property type="entry name" value="HisK_dim/P_sf"/>
</dbReference>
<evidence type="ECO:0000256" key="10">
    <source>
        <dbReference type="SAM" id="Phobius"/>
    </source>
</evidence>
<feature type="transmembrane region" description="Helical" evidence="10">
    <location>
        <begin position="183"/>
        <end position="203"/>
    </location>
</feature>
<evidence type="ECO:0000259" key="12">
    <source>
        <dbReference type="PROSITE" id="PS50110"/>
    </source>
</evidence>
<feature type="domain" description="Response regulatory" evidence="12">
    <location>
        <begin position="476"/>
        <end position="591"/>
    </location>
</feature>
<dbReference type="PANTHER" id="PTHR43047">
    <property type="entry name" value="TWO-COMPONENT HISTIDINE PROTEIN KINASE"/>
    <property type="match status" value="1"/>
</dbReference>
<dbReference type="PANTHER" id="PTHR43047:SF78">
    <property type="entry name" value="SENSORY_REGULATORY PROTEIN RPFC"/>
    <property type="match status" value="1"/>
</dbReference>
<dbReference type="Gene3D" id="1.10.287.130">
    <property type="match status" value="1"/>
</dbReference>
<dbReference type="InterPro" id="IPR004358">
    <property type="entry name" value="Sig_transdc_His_kin-like_C"/>
</dbReference>
<dbReference type="InterPro" id="IPR011006">
    <property type="entry name" value="CheY-like_superfamily"/>
</dbReference>
<dbReference type="InterPro" id="IPR005467">
    <property type="entry name" value="His_kinase_dom"/>
</dbReference>
<dbReference type="InterPro" id="IPR003594">
    <property type="entry name" value="HATPase_dom"/>
</dbReference>
<dbReference type="InterPro" id="IPR003661">
    <property type="entry name" value="HisK_dim/P_dom"/>
</dbReference>
<evidence type="ECO:0000256" key="4">
    <source>
        <dbReference type="ARBA" id="ARBA00022679"/>
    </source>
</evidence>
<feature type="domain" description="Histidine kinase" evidence="11">
    <location>
        <begin position="237"/>
        <end position="456"/>
    </location>
</feature>
<keyword evidence="9" id="KW-0175">Coiled coil</keyword>
<feature type="transmembrane region" description="Helical" evidence="10">
    <location>
        <begin position="20"/>
        <end position="38"/>
    </location>
</feature>
<evidence type="ECO:0000256" key="8">
    <source>
        <dbReference type="PROSITE-ProRule" id="PRU00169"/>
    </source>
</evidence>
<sequence length="606" mass="67536">MNFIWRTQVNYKYSQKFNVMEALIALAIGITLSFFFSFKTQNSLLEATESSIFAHSASLAHMRSYIHLTQREDGDHKINKLLSEIQKLTSELNTLKEASNDINVRFPQMIWVGPPLPSVVEEYIKTADKQLVLLDKMLKAKQQIVPEVSLIELERQVFSEEMDEAAEHVHERLMDNIFLTSKAAVYTLILFIILIFSAVFLYLNHYIIELKKTKLALQVAVNKAEEANLAKSMFLATMSHEIRTPMNGVIGMTQLLISDNKDPSIQTHLDTLLESGEHLMVVINEILDFSNLEQGSLVFVQEEFELSKLLAPIKNSFQPQASEKKLQLIFDTNSLPEDLILVGDKTRIRQVIYNLVGNAIKFTSDGQVKVVLKYESDKNELCIQVSDTGIGIPSHRLKGIFNAFEQADVRTMHDFGGTGLGLSIVKKICLSMGGDITVTSELGSGSCFVAKVISPRVTTLRDQRTLSGEKDFSGKSVLIVEDNRVNQLVAQRLCQKLGFTTYIASNGIEAVKRVRECSFDVILMDHQMPQMGGIEATKLIRNEHVFQGIILGCTADVTKDTAIAFVDAGANGVITKPLQLDSLGELIAHSVTLACNVSSDHHVVLE</sequence>
<dbReference type="EC" id="2.7.13.3" evidence="2"/>
<evidence type="ECO:0000256" key="6">
    <source>
        <dbReference type="ARBA" id="ARBA00022801"/>
    </source>
</evidence>
<dbReference type="GO" id="GO:0000155">
    <property type="term" value="F:phosphorelay sensor kinase activity"/>
    <property type="evidence" value="ECO:0007669"/>
    <property type="project" value="InterPro"/>
</dbReference>
<evidence type="ECO:0000259" key="11">
    <source>
        <dbReference type="PROSITE" id="PS50109"/>
    </source>
</evidence>
<dbReference type="SUPFAM" id="SSF52172">
    <property type="entry name" value="CheY-like"/>
    <property type="match status" value="1"/>
</dbReference>
<keyword evidence="5" id="KW-0418">Kinase</keyword>
<keyword evidence="10" id="KW-0472">Membrane</keyword>
<dbReference type="GO" id="GO:0016787">
    <property type="term" value="F:hydrolase activity"/>
    <property type="evidence" value="ECO:0007669"/>
    <property type="project" value="UniProtKB-KW"/>
</dbReference>
<dbReference type="Pfam" id="PF02518">
    <property type="entry name" value="HATPase_c"/>
    <property type="match status" value="1"/>
</dbReference>
<keyword evidence="3 8" id="KW-0597">Phosphoprotein</keyword>
<dbReference type="SMART" id="SM00387">
    <property type="entry name" value="HATPase_c"/>
    <property type="match status" value="1"/>
</dbReference>
<dbReference type="CDD" id="cd17546">
    <property type="entry name" value="REC_hyHK_CKI1_RcsC-like"/>
    <property type="match status" value="1"/>
</dbReference>
<comment type="catalytic activity">
    <reaction evidence="1">
        <text>ATP + protein L-histidine = ADP + protein N-phospho-L-histidine.</text>
        <dbReference type="EC" id="2.7.13.3"/>
    </reaction>
</comment>
<dbReference type="SUPFAM" id="SSF47384">
    <property type="entry name" value="Homodimeric domain of signal transducing histidine kinase"/>
    <property type="match status" value="1"/>
</dbReference>
<proteinExistence type="predicted"/>
<organism evidence="13 14">
    <name type="scientific">Vibrio owensii</name>
    <dbReference type="NCBI Taxonomy" id="696485"/>
    <lineage>
        <taxon>Bacteria</taxon>
        <taxon>Pseudomonadati</taxon>
        <taxon>Pseudomonadota</taxon>
        <taxon>Gammaproteobacteria</taxon>
        <taxon>Vibrionales</taxon>
        <taxon>Vibrionaceae</taxon>
        <taxon>Vibrio</taxon>
    </lineage>
</organism>
<dbReference type="Pfam" id="PF00512">
    <property type="entry name" value="HisKA"/>
    <property type="match status" value="1"/>
</dbReference>
<dbReference type="CDD" id="cd00082">
    <property type="entry name" value="HisKA"/>
    <property type="match status" value="1"/>
</dbReference>
<dbReference type="PROSITE" id="PS50109">
    <property type="entry name" value="HIS_KIN"/>
    <property type="match status" value="1"/>
</dbReference>
<dbReference type="SMART" id="SM00448">
    <property type="entry name" value="REC"/>
    <property type="match status" value="1"/>
</dbReference>
<evidence type="ECO:0000256" key="3">
    <source>
        <dbReference type="ARBA" id="ARBA00022553"/>
    </source>
</evidence>
<dbReference type="PROSITE" id="PS50110">
    <property type="entry name" value="RESPONSE_REGULATORY"/>
    <property type="match status" value="1"/>
</dbReference>
<feature type="modified residue" description="4-aspartylphosphate" evidence="8">
    <location>
        <position position="525"/>
    </location>
</feature>
<dbReference type="CDD" id="cd16922">
    <property type="entry name" value="HATPase_EvgS-ArcB-TorS-like"/>
    <property type="match status" value="1"/>
</dbReference>
<feature type="coiled-coil region" evidence="9">
    <location>
        <begin position="78"/>
        <end position="105"/>
    </location>
</feature>
<reference evidence="13 14" key="1">
    <citation type="journal article" date="2015" name="Genome Announc.">
        <title>Draft Genome Sequence of Vibrio owensii Strain SH-14, Which Causes Shrimp Acute Hepatopancreatic Necrosis Disease.</title>
        <authorList>
            <person name="Liu L."/>
            <person name="Xiao J."/>
            <person name="Xia X."/>
            <person name="Pan Y."/>
            <person name="Yan S."/>
            <person name="Wang Y."/>
        </authorList>
    </citation>
    <scope>NUCLEOTIDE SEQUENCE [LARGE SCALE GENOMIC DNA]</scope>
    <source>
        <strain evidence="13 14">SH14</strain>
    </source>
</reference>
<dbReference type="RefSeq" id="WP_054823165.1">
    <property type="nucleotide sequence ID" value="NZ_CP045859.1"/>
</dbReference>
<dbReference type="FunFam" id="3.30.565.10:FF:000010">
    <property type="entry name" value="Sensor histidine kinase RcsC"/>
    <property type="match status" value="1"/>
</dbReference>
<evidence type="ECO:0000256" key="7">
    <source>
        <dbReference type="ARBA" id="ARBA00023012"/>
    </source>
</evidence>
<dbReference type="InterPro" id="IPR036890">
    <property type="entry name" value="HATPase_C_sf"/>
</dbReference>
<dbReference type="AlphaFoldDB" id="A0AAP9KBG7"/>
<accession>A0AAP9KBG7</accession>
<dbReference type="PRINTS" id="PR00344">
    <property type="entry name" value="BCTRLSENSOR"/>
</dbReference>
<dbReference type="SMART" id="SM00388">
    <property type="entry name" value="HisKA"/>
    <property type="match status" value="1"/>
</dbReference>
<evidence type="ECO:0000256" key="9">
    <source>
        <dbReference type="SAM" id="Coils"/>
    </source>
</evidence>
<keyword evidence="10" id="KW-0812">Transmembrane</keyword>
<dbReference type="Gene3D" id="3.30.565.10">
    <property type="entry name" value="Histidine kinase-like ATPase, C-terminal domain"/>
    <property type="match status" value="1"/>
</dbReference>
<name>A0AAP9KBG7_9VIBR</name>
<protein>
    <recommendedName>
        <fullName evidence="2">histidine kinase</fullName>
        <ecNumber evidence="2">2.7.13.3</ecNumber>
    </recommendedName>
</protein>
<dbReference type="Proteomes" id="UP000390336">
    <property type="component" value="Chromosome 1"/>
</dbReference>
<evidence type="ECO:0000256" key="2">
    <source>
        <dbReference type="ARBA" id="ARBA00012438"/>
    </source>
</evidence>
<evidence type="ECO:0000313" key="14">
    <source>
        <dbReference type="Proteomes" id="UP000390336"/>
    </source>
</evidence>
<dbReference type="Gene3D" id="3.40.50.2300">
    <property type="match status" value="1"/>
</dbReference>
<keyword evidence="6" id="KW-0378">Hydrolase</keyword>
<evidence type="ECO:0000313" key="13">
    <source>
        <dbReference type="EMBL" id="QGH48639.1"/>
    </source>
</evidence>
<gene>
    <name evidence="13" type="ORF">APZ19_16705</name>
</gene>
<dbReference type="EMBL" id="CP045859">
    <property type="protein sequence ID" value="QGH48639.1"/>
    <property type="molecule type" value="Genomic_DNA"/>
</dbReference>
<evidence type="ECO:0000256" key="1">
    <source>
        <dbReference type="ARBA" id="ARBA00000085"/>
    </source>
</evidence>
<evidence type="ECO:0000256" key="5">
    <source>
        <dbReference type="ARBA" id="ARBA00022777"/>
    </source>
</evidence>
<keyword evidence="7" id="KW-0902">Two-component regulatory system</keyword>
<keyword evidence="4" id="KW-0808">Transferase</keyword>
<keyword evidence="10" id="KW-1133">Transmembrane helix</keyword>